<sequence>MLEPSSILAPISPLSITHYRALASGESDTASFQLQAIGVGEVALRATASFEVHLGYPGPAYWAFDSSQPLSATVPPTHQEVVVLQQAAYEIGCYQQVDTINDSTYQFQCTGGAGETIGATLERFTDEPAAQAAFTDRRDTLPLVTFRCYDAFTRAMDDPAGTIQHIWQAESLLVTTYHQRMTDTLTLSDAVYLAAVRNGLLVACDRVFVPVVQRP</sequence>
<protein>
    <submittedName>
        <fullName evidence="1">Uncharacterized protein</fullName>
    </submittedName>
</protein>
<dbReference type="InParanoid" id="A9WBV7"/>
<dbReference type="RefSeq" id="WP_012259562.1">
    <property type="nucleotide sequence ID" value="NC_010175.1"/>
</dbReference>
<evidence type="ECO:0000313" key="1">
    <source>
        <dbReference type="EMBL" id="ABY36909.1"/>
    </source>
</evidence>
<keyword evidence="2" id="KW-1185">Reference proteome</keyword>
<dbReference type="PATRIC" id="fig|324602.8.peg.4191"/>
<dbReference type="EMBL" id="CP000909">
    <property type="protein sequence ID" value="ABY36909.1"/>
    <property type="molecule type" value="Genomic_DNA"/>
</dbReference>
<dbReference type="HOGENOM" id="CLU_1281296_0_0_0"/>
<name>A9WBV7_CHLAA</name>
<accession>A9WBV7</accession>
<dbReference type="KEGG" id="cau:Caur_3731"/>
<evidence type="ECO:0000313" key="2">
    <source>
        <dbReference type="Proteomes" id="UP000002008"/>
    </source>
</evidence>
<reference evidence="2" key="1">
    <citation type="journal article" date="2011" name="BMC Genomics">
        <title>Complete genome sequence of the filamentous anoxygenic phototrophic bacterium Chloroflexus aurantiacus.</title>
        <authorList>
            <person name="Tang K.H."/>
            <person name="Barry K."/>
            <person name="Chertkov O."/>
            <person name="Dalin E."/>
            <person name="Han C.S."/>
            <person name="Hauser L.J."/>
            <person name="Honchak B.M."/>
            <person name="Karbach L.E."/>
            <person name="Land M.L."/>
            <person name="Lapidus A."/>
            <person name="Larimer F.W."/>
            <person name="Mikhailova N."/>
            <person name="Pitluck S."/>
            <person name="Pierson B.K."/>
            <person name="Blankenship R.E."/>
        </authorList>
    </citation>
    <scope>NUCLEOTIDE SEQUENCE [LARGE SCALE GENOMIC DNA]</scope>
    <source>
        <strain evidence="2">ATCC 29366 / DSM 635 / J-10-fl</strain>
    </source>
</reference>
<dbReference type="AlphaFoldDB" id="A9WBV7"/>
<organism evidence="1 2">
    <name type="scientific">Chloroflexus aurantiacus (strain ATCC 29366 / DSM 635 / J-10-fl)</name>
    <dbReference type="NCBI Taxonomy" id="324602"/>
    <lineage>
        <taxon>Bacteria</taxon>
        <taxon>Bacillati</taxon>
        <taxon>Chloroflexota</taxon>
        <taxon>Chloroflexia</taxon>
        <taxon>Chloroflexales</taxon>
        <taxon>Chloroflexineae</taxon>
        <taxon>Chloroflexaceae</taxon>
        <taxon>Chloroflexus</taxon>
    </lineage>
</organism>
<dbReference type="Proteomes" id="UP000002008">
    <property type="component" value="Chromosome"/>
</dbReference>
<gene>
    <name evidence="1" type="ordered locus">Caur_3731</name>
</gene>
<proteinExistence type="predicted"/>
<dbReference type="EnsemblBacteria" id="ABY36909">
    <property type="protein sequence ID" value="ABY36909"/>
    <property type="gene ID" value="Caur_3731"/>
</dbReference>